<dbReference type="Proteomes" id="UP000018208">
    <property type="component" value="Unassembled WGS sequence"/>
</dbReference>
<dbReference type="GeneID" id="94294542"/>
<reference evidence="1 2" key="1">
    <citation type="journal article" date="2014" name="PLoS Genet.">
        <title>The Genome of Spironucleus salmonicida Highlights a Fish Pathogen Adapted to Fluctuating Environments.</title>
        <authorList>
            <person name="Xu F."/>
            <person name="Jerlstrom-Hultqvist J."/>
            <person name="Einarsson E."/>
            <person name="Astvaldsson A."/>
            <person name="Svard S.G."/>
            <person name="Andersson J.O."/>
        </authorList>
    </citation>
    <scope>NUCLEOTIDE SEQUENCE [LARGE SCALE GENOMIC DNA]</scope>
    <source>
        <strain evidence="1 2">ATCC 50377</strain>
    </source>
</reference>
<comment type="caution">
    <text evidence="1">The sequence shown here is derived from an EMBL/GenBank/DDBJ whole genome shotgun (WGS) entry which is preliminary data.</text>
</comment>
<gene>
    <name evidence="1" type="ORF">SS50377_20519</name>
</gene>
<name>A0A9P8M056_9EUKA</name>
<dbReference type="RefSeq" id="XP_067767941.1">
    <property type="nucleotide sequence ID" value="XM_067904459.1"/>
</dbReference>
<dbReference type="EMBL" id="AUWU02000001">
    <property type="protein sequence ID" value="KAH0577168.1"/>
    <property type="molecule type" value="Genomic_DNA"/>
</dbReference>
<evidence type="ECO:0000313" key="1">
    <source>
        <dbReference type="EMBL" id="KAH0577168.1"/>
    </source>
</evidence>
<accession>A0A9P8M056</accession>
<keyword evidence="2" id="KW-1185">Reference proteome</keyword>
<dbReference type="KEGG" id="ssao:94294542"/>
<sequence length="78" mass="9078">MLKLNLRSMSQKLITTPATSSRQPISARQQQSLIDKLEINIHVNIIHTKQMHKKANFLISKLEQLQHDINRENQGHLQ</sequence>
<proteinExistence type="predicted"/>
<organism evidence="1 2">
    <name type="scientific">Spironucleus salmonicida</name>
    <dbReference type="NCBI Taxonomy" id="348837"/>
    <lineage>
        <taxon>Eukaryota</taxon>
        <taxon>Metamonada</taxon>
        <taxon>Diplomonadida</taxon>
        <taxon>Hexamitidae</taxon>
        <taxon>Hexamitinae</taxon>
        <taxon>Spironucleus</taxon>
    </lineage>
</organism>
<dbReference type="AlphaFoldDB" id="A0A9P8M056"/>
<protein>
    <submittedName>
        <fullName evidence="1">Uncharacterized protein</fullName>
    </submittedName>
</protein>
<evidence type="ECO:0000313" key="2">
    <source>
        <dbReference type="Proteomes" id="UP000018208"/>
    </source>
</evidence>